<keyword evidence="3" id="KW-1185">Reference proteome</keyword>
<dbReference type="GO" id="GO:0006879">
    <property type="term" value="P:intracellular iron ion homeostasis"/>
    <property type="evidence" value="ECO:0007669"/>
    <property type="project" value="InterPro"/>
</dbReference>
<accession>M4FIE8</accession>
<feature type="signal peptide" evidence="1">
    <location>
        <begin position="1"/>
        <end position="29"/>
    </location>
</feature>
<dbReference type="STRING" id="51351.M4FIE8"/>
<dbReference type="GO" id="GO:0008198">
    <property type="term" value="F:ferrous iron binding"/>
    <property type="evidence" value="ECO:0000318"/>
    <property type="project" value="GO_Central"/>
</dbReference>
<proteinExistence type="predicted"/>
<reference evidence="3" key="2">
    <citation type="journal article" date="2018" name="Hortic Res">
        <title>Improved Brassica rapa reference genome by single-molecule sequencing and chromosome conformation capture technologies.</title>
        <authorList>
            <person name="Zhang L."/>
            <person name="Cai X."/>
            <person name="Wu J."/>
            <person name="Liu M."/>
            <person name="Grob S."/>
            <person name="Cheng F."/>
            <person name="Liang J."/>
            <person name="Cai C."/>
            <person name="Liu Z."/>
            <person name="Liu B."/>
            <person name="Wang F."/>
            <person name="Li S."/>
            <person name="Liu F."/>
            <person name="Li X."/>
            <person name="Cheng L."/>
            <person name="Yang W."/>
            <person name="Li M.H."/>
            <person name="Grossniklaus U."/>
            <person name="Zheng H."/>
            <person name="Wang X."/>
        </authorList>
    </citation>
    <scope>NUCLEOTIDE SEQUENCE [LARGE SCALE GENOMIC DNA]</scope>
    <source>
        <strain evidence="3">cv. Chiifu-401-42</strain>
    </source>
</reference>
<dbReference type="AlphaFoldDB" id="M4FIE8"/>
<feature type="chain" id="PRO_5004053320" description="Peptidase A1 domain-containing protein" evidence="1">
    <location>
        <begin position="30"/>
        <end position="356"/>
    </location>
</feature>
<sequence length="356" mass="39755">MKTVGANTIFRLMICFLFVAITAFGVVSGENEVVSDYFGRPVKINASYHIYVRSNPPLRQWITQLPIWPSCSDLVCMMSNHLNHFQQLNIHFTGVYCKQSGYWIIRSKPYEHVLLTGSRSSNNDSTFIIKKSVGKFYSLAFGSADKPKDLSLKDDEFIDVAGNGVVALLICSFESSLHHQAFLTSGSISQPLSQPWISIICFFSLPYLKSQFQNLSPISNLLLCLCIHATDKWRRFQAVCGGEEGTRSPAFKSGAFACSLECESRSIKLIFNLFEKRGGRVQLKPMVMPQSKFDYVDKGDVVYGKALSLSSINHGVGSIIGETGQCEAPIHFLLQRWVPNITTKFLCKDGFVGVVR</sequence>
<evidence type="ECO:0000256" key="1">
    <source>
        <dbReference type="SAM" id="SignalP"/>
    </source>
</evidence>
<organism evidence="2 3">
    <name type="scientific">Brassica campestris</name>
    <name type="common">Field mustard</name>
    <dbReference type="NCBI Taxonomy" id="3711"/>
    <lineage>
        <taxon>Eukaryota</taxon>
        <taxon>Viridiplantae</taxon>
        <taxon>Streptophyta</taxon>
        <taxon>Embryophyta</taxon>
        <taxon>Tracheophyta</taxon>
        <taxon>Spermatophyta</taxon>
        <taxon>Magnoliopsida</taxon>
        <taxon>eudicotyledons</taxon>
        <taxon>Gunneridae</taxon>
        <taxon>Pentapetalae</taxon>
        <taxon>rosids</taxon>
        <taxon>malvids</taxon>
        <taxon>Brassicales</taxon>
        <taxon>Brassicaceae</taxon>
        <taxon>Brassiceae</taxon>
        <taxon>Brassica</taxon>
    </lineage>
</organism>
<keyword evidence="1" id="KW-0732">Signal</keyword>
<dbReference type="InterPro" id="IPR011065">
    <property type="entry name" value="Kunitz_inhibitor_STI-like_sf"/>
</dbReference>
<dbReference type="InParanoid" id="M4FIE8"/>
<dbReference type="GO" id="GO:0005737">
    <property type="term" value="C:cytoplasm"/>
    <property type="evidence" value="ECO:0000318"/>
    <property type="project" value="GO_Central"/>
</dbReference>
<evidence type="ECO:0000313" key="3">
    <source>
        <dbReference type="Proteomes" id="UP000011750"/>
    </source>
</evidence>
<dbReference type="SUPFAM" id="SSF50386">
    <property type="entry name" value="STI-like"/>
    <property type="match status" value="1"/>
</dbReference>
<dbReference type="Gene3D" id="2.80.10.50">
    <property type="match status" value="1"/>
</dbReference>
<reference evidence="3" key="1">
    <citation type="journal article" date="2011" name="Nat. Genet.">
        <title>The genome of the mesopolyploid crop species Brassica rapa.</title>
        <authorList>
            <consortium name="Brassica rapa Genome Sequencing Project Consortium"/>
            <person name="Wang X."/>
            <person name="Wang H."/>
            <person name="Wang J."/>
            <person name="Sun R."/>
            <person name="Wu J."/>
            <person name="Liu S."/>
            <person name="Bai Y."/>
            <person name="Mun J.H."/>
            <person name="Bancroft I."/>
            <person name="Cheng F."/>
            <person name="Huang S."/>
            <person name="Li X."/>
            <person name="Hua W."/>
            <person name="Wang J."/>
            <person name="Wang X."/>
            <person name="Freeling M."/>
            <person name="Pires J.C."/>
            <person name="Paterson A.H."/>
            <person name="Chalhoub B."/>
            <person name="Wang B."/>
            <person name="Hayward A."/>
            <person name="Sharpe A.G."/>
            <person name="Park B.S."/>
            <person name="Weisshaar B."/>
            <person name="Liu B."/>
            <person name="Li B."/>
            <person name="Liu B."/>
            <person name="Tong C."/>
            <person name="Song C."/>
            <person name="Duran C."/>
            <person name="Peng C."/>
            <person name="Geng C."/>
            <person name="Koh C."/>
            <person name="Lin C."/>
            <person name="Edwards D."/>
            <person name="Mu D."/>
            <person name="Shen D."/>
            <person name="Soumpourou E."/>
            <person name="Li F."/>
            <person name="Fraser F."/>
            <person name="Conant G."/>
            <person name="Lassalle G."/>
            <person name="King G.J."/>
            <person name="Bonnema G."/>
            <person name="Tang H."/>
            <person name="Wang H."/>
            <person name="Belcram H."/>
            <person name="Zhou H."/>
            <person name="Hirakawa H."/>
            <person name="Abe H."/>
            <person name="Guo H."/>
            <person name="Wang H."/>
            <person name="Jin H."/>
            <person name="Parkin I.A."/>
            <person name="Batley J."/>
            <person name="Kim J.S."/>
            <person name="Just J."/>
            <person name="Li J."/>
            <person name="Xu J."/>
            <person name="Deng J."/>
            <person name="Kim J.A."/>
            <person name="Li J."/>
            <person name="Yu J."/>
            <person name="Meng J."/>
            <person name="Wang J."/>
            <person name="Min J."/>
            <person name="Poulain J."/>
            <person name="Wang J."/>
            <person name="Hatakeyama K."/>
            <person name="Wu K."/>
            <person name="Wang L."/>
            <person name="Fang L."/>
            <person name="Trick M."/>
            <person name="Links M.G."/>
            <person name="Zhao M."/>
            <person name="Jin M."/>
            <person name="Ramchiary N."/>
            <person name="Drou N."/>
            <person name="Berkman P.J."/>
            <person name="Cai Q."/>
            <person name="Huang Q."/>
            <person name="Li R."/>
            <person name="Tabata S."/>
            <person name="Cheng S."/>
            <person name="Zhang S."/>
            <person name="Zhang S."/>
            <person name="Huang S."/>
            <person name="Sato S."/>
            <person name="Sun S."/>
            <person name="Kwon S.J."/>
            <person name="Choi S.R."/>
            <person name="Lee T.H."/>
            <person name="Fan W."/>
            <person name="Zhao X."/>
            <person name="Tan X."/>
            <person name="Xu X."/>
            <person name="Wang Y."/>
            <person name="Qiu Y."/>
            <person name="Yin Y."/>
            <person name="Li Y."/>
            <person name="Du Y."/>
            <person name="Liao Y."/>
            <person name="Lim Y."/>
            <person name="Narusaka Y."/>
            <person name="Wang Y."/>
            <person name="Wang Z."/>
            <person name="Li Z."/>
            <person name="Wang Z."/>
            <person name="Xiong Z."/>
            <person name="Zhang Z."/>
        </authorList>
    </citation>
    <scope>NUCLEOTIDE SEQUENCE [LARGE SCALE GENOMIC DNA]</scope>
    <source>
        <strain evidence="3">cv. Chiifu-401-42</strain>
    </source>
</reference>
<dbReference type="HOGENOM" id="CLU_779281_0_0_1"/>
<dbReference type="EnsemblPlants" id="Bra040877.1">
    <property type="protein sequence ID" value="Bra040877.1-P"/>
    <property type="gene ID" value="Bra040877"/>
</dbReference>
<dbReference type="PANTHER" id="PTHR11431:SF104">
    <property type="entry name" value="PEPTIDASE A1 DOMAIN-CONTAINING PROTEIN"/>
    <property type="match status" value="1"/>
</dbReference>
<dbReference type="Proteomes" id="UP000011750">
    <property type="component" value="Unassembled WGS sequence"/>
</dbReference>
<dbReference type="InterPro" id="IPR001519">
    <property type="entry name" value="Ferritin"/>
</dbReference>
<dbReference type="GO" id="GO:0006826">
    <property type="term" value="P:iron ion transport"/>
    <property type="evidence" value="ECO:0007669"/>
    <property type="project" value="InterPro"/>
</dbReference>
<dbReference type="GO" id="GO:0008199">
    <property type="term" value="F:ferric iron binding"/>
    <property type="evidence" value="ECO:0000318"/>
    <property type="project" value="GO_Central"/>
</dbReference>
<reference evidence="2" key="3">
    <citation type="submission" date="2023-03" db="UniProtKB">
        <authorList>
            <consortium name="EnsemblPlants"/>
        </authorList>
    </citation>
    <scope>IDENTIFICATION</scope>
    <source>
        <strain evidence="2">cv. Chiifu-401-42</strain>
    </source>
</reference>
<dbReference type="PANTHER" id="PTHR11431">
    <property type="entry name" value="FERRITIN"/>
    <property type="match status" value="1"/>
</dbReference>
<evidence type="ECO:0000313" key="2">
    <source>
        <dbReference type="EnsemblPlants" id="Bra040877.1-P"/>
    </source>
</evidence>
<dbReference type="Gramene" id="Bra040877.1">
    <property type="protein sequence ID" value="Bra040877.1-P"/>
    <property type="gene ID" value="Bra040877"/>
</dbReference>
<name>M4FIE8_BRACM</name>
<evidence type="ECO:0008006" key="4">
    <source>
        <dbReference type="Google" id="ProtNLM"/>
    </source>
</evidence>
<protein>
    <recommendedName>
        <fullName evidence="4">Peptidase A1 domain-containing protein</fullName>
    </recommendedName>
</protein>